<evidence type="ECO:0000256" key="2">
    <source>
        <dbReference type="ARBA" id="ARBA00023125"/>
    </source>
</evidence>
<gene>
    <name evidence="5" type="primary">yxaF_3</name>
    <name evidence="5" type="ORF">GALL_223480</name>
</gene>
<dbReference type="Pfam" id="PF16925">
    <property type="entry name" value="TetR_C_13"/>
    <property type="match status" value="1"/>
</dbReference>
<accession>A0A1J5RHT2</accession>
<dbReference type="PRINTS" id="PR00455">
    <property type="entry name" value="HTHTETR"/>
</dbReference>
<organism evidence="5">
    <name type="scientific">mine drainage metagenome</name>
    <dbReference type="NCBI Taxonomy" id="410659"/>
    <lineage>
        <taxon>unclassified sequences</taxon>
        <taxon>metagenomes</taxon>
        <taxon>ecological metagenomes</taxon>
    </lineage>
</organism>
<dbReference type="PANTHER" id="PTHR47506">
    <property type="entry name" value="TRANSCRIPTIONAL REGULATORY PROTEIN"/>
    <property type="match status" value="1"/>
</dbReference>
<dbReference type="GO" id="GO:0003677">
    <property type="term" value="F:DNA binding"/>
    <property type="evidence" value="ECO:0007669"/>
    <property type="project" value="UniProtKB-KW"/>
</dbReference>
<dbReference type="InterPro" id="IPR009057">
    <property type="entry name" value="Homeodomain-like_sf"/>
</dbReference>
<dbReference type="InterPro" id="IPR001647">
    <property type="entry name" value="HTH_TetR"/>
</dbReference>
<keyword evidence="1" id="KW-0805">Transcription regulation</keyword>
<evidence type="ECO:0000256" key="1">
    <source>
        <dbReference type="ARBA" id="ARBA00023015"/>
    </source>
</evidence>
<dbReference type="PANTHER" id="PTHR47506:SF1">
    <property type="entry name" value="HTH-TYPE TRANSCRIPTIONAL REGULATOR YJDC"/>
    <property type="match status" value="1"/>
</dbReference>
<name>A0A1J5RHT2_9ZZZZ</name>
<keyword evidence="2" id="KW-0238">DNA-binding</keyword>
<reference evidence="5" key="1">
    <citation type="submission" date="2016-10" db="EMBL/GenBank/DDBJ databases">
        <title>Sequence of Gallionella enrichment culture.</title>
        <authorList>
            <person name="Poehlein A."/>
            <person name="Muehling M."/>
            <person name="Daniel R."/>
        </authorList>
    </citation>
    <scope>NUCLEOTIDE SEQUENCE</scope>
</reference>
<dbReference type="InterPro" id="IPR036271">
    <property type="entry name" value="Tet_transcr_reg_TetR-rel_C_sf"/>
</dbReference>
<protein>
    <submittedName>
        <fullName evidence="5">Putative HTH-type transcriptional regulator YxaF</fullName>
    </submittedName>
</protein>
<sequence>MPRHSQSRVRLLETASDLIWRQSYYGTSVDMICERCGIKKGSFYHHFPSKQALVIAALDTQWQGFRHFLDEAFSPSRPPIERFRTYLNGTLANQLAHFEQTSFVLGCPLYSLGTEIGTQEPEIRVKIDEHLGTMARYFTTAIRDGMASGEIPSGDPELISRQVLTFCEGSMTLGRITNSLRPIRDMESGVMRLLGSATTAAAA</sequence>
<evidence type="ECO:0000259" key="4">
    <source>
        <dbReference type="PROSITE" id="PS50977"/>
    </source>
</evidence>
<dbReference type="Gene3D" id="1.10.357.10">
    <property type="entry name" value="Tetracycline Repressor, domain 2"/>
    <property type="match status" value="1"/>
</dbReference>
<comment type="caution">
    <text evidence="5">The sequence shown here is derived from an EMBL/GenBank/DDBJ whole genome shotgun (WGS) entry which is preliminary data.</text>
</comment>
<keyword evidence="3" id="KW-0804">Transcription</keyword>
<proteinExistence type="predicted"/>
<dbReference type="Pfam" id="PF00440">
    <property type="entry name" value="TetR_N"/>
    <property type="match status" value="1"/>
</dbReference>
<feature type="domain" description="HTH tetR-type" evidence="4">
    <location>
        <begin position="5"/>
        <end position="65"/>
    </location>
</feature>
<dbReference type="EMBL" id="MLJW01000162">
    <property type="protein sequence ID" value="OIQ95672.1"/>
    <property type="molecule type" value="Genomic_DNA"/>
</dbReference>
<evidence type="ECO:0000313" key="5">
    <source>
        <dbReference type="EMBL" id="OIQ95672.1"/>
    </source>
</evidence>
<dbReference type="InterPro" id="IPR011075">
    <property type="entry name" value="TetR_C"/>
</dbReference>
<dbReference type="SUPFAM" id="SSF48498">
    <property type="entry name" value="Tetracyclin repressor-like, C-terminal domain"/>
    <property type="match status" value="1"/>
</dbReference>
<dbReference type="SUPFAM" id="SSF46689">
    <property type="entry name" value="Homeodomain-like"/>
    <property type="match status" value="1"/>
</dbReference>
<evidence type="ECO:0000256" key="3">
    <source>
        <dbReference type="ARBA" id="ARBA00023163"/>
    </source>
</evidence>
<dbReference type="PROSITE" id="PS50977">
    <property type="entry name" value="HTH_TETR_2"/>
    <property type="match status" value="1"/>
</dbReference>
<dbReference type="AlphaFoldDB" id="A0A1J5RHT2"/>